<sequence>IRCRTDSVDIAGTGVTQPKAVTAGSRREVALTPGTWCSHVPTAAAGRRQVRPESGGVQRRLREAAGAGMVVEIFSSLPADQIQLFDTESASAHQHTVGVAKPLSHAPKREIGRT</sequence>
<feature type="region of interest" description="Disordered" evidence="1">
    <location>
        <begin position="93"/>
        <end position="114"/>
    </location>
</feature>
<feature type="non-terminal residue" evidence="2">
    <location>
        <position position="114"/>
    </location>
</feature>
<evidence type="ECO:0000256" key="1">
    <source>
        <dbReference type="SAM" id="MobiDB-lite"/>
    </source>
</evidence>
<name>A0ABV0T260_9TELE</name>
<organism evidence="2 3">
    <name type="scientific">Ilyodon furcidens</name>
    <name type="common">goldbreast splitfin</name>
    <dbReference type="NCBI Taxonomy" id="33524"/>
    <lineage>
        <taxon>Eukaryota</taxon>
        <taxon>Metazoa</taxon>
        <taxon>Chordata</taxon>
        <taxon>Craniata</taxon>
        <taxon>Vertebrata</taxon>
        <taxon>Euteleostomi</taxon>
        <taxon>Actinopterygii</taxon>
        <taxon>Neopterygii</taxon>
        <taxon>Teleostei</taxon>
        <taxon>Neoteleostei</taxon>
        <taxon>Acanthomorphata</taxon>
        <taxon>Ovalentaria</taxon>
        <taxon>Atherinomorphae</taxon>
        <taxon>Cyprinodontiformes</taxon>
        <taxon>Goodeidae</taxon>
        <taxon>Ilyodon</taxon>
    </lineage>
</organism>
<feature type="non-terminal residue" evidence="2">
    <location>
        <position position="1"/>
    </location>
</feature>
<evidence type="ECO:0008006" key="4">
    <source>
        <dbReference type="Google" id="ProtNLM"/>
    </source>
</evidence>
<dbReference type="Proteomes" id="UP001482620">
    <property type="component" value="Unassembled WGS sequence"/>
</dbReference>
<accession>A0ABV0T260</accession>
<gene>
    <name evidence="2" type="ORF">ILYODFUR_032756</name>
</gene>
<evidence type="ECO:0000313" key="2">
    <source>
        <dbReference type="EMBL" id="MEQ2226965.1"/>
    </source>
</evidence>
<reference evidence="2 3" key="1">
    <citation type="submission" date="2021-06" db="EMBL/GenBank/DDBJ databases">
        <authorList>
            <person name="Palmer J.M."/>
        </authorList>
    </citation>
    <scope>NUCLEOTIDE SEQUENCE [LARGE SCALE GENOMIC DNA]</scope>
    <source>
        <strain evidence="3">if_2019</strain>
        <tissue evidence="2">Muscle</tissue>
    </source>
</reference>
<proteinExistence type="predicted"/>
<keyword evidence="3" id="KW-1185">Reference proteome</keyword>
<comment type="caution">
    <text evidence="2">The sequence shown here is derived from an EMBL/GenBank/DDBJ whole genome shotgun (WGS) entry which is preliminary data.</text>
</comment>
<protein>
    <recommendedName>
        <fullName evidence="4">ABC transporter ATP-binding protein</fullName>
    </recommendedName>
</protein>
<evidence type="ECO:0000313" key="3">
    <source>
        <dbReference type="Proteomes" id="UP001482620"/>
    </source>
</evidence>
<dbReference type="EMBL" id="JAHRIQ010016988">
    <property type="protein sequence ID" value="MEQ2226965.1"/>
    <property type="molecule type" value="Genomic_DNA"/>
</dbReference>